<proteinExistence type="predicted"/>
<feature type="compositionally biased region" description="Acidic residues" evidence="1">
    <location>
        <begin position="1103"/>
        <end position="1114"/>
    </location>
</feature>
<dbReference type="PANTHER" id="PTHR48125:SF10">
    <property type="entry name" value="OS12G0136300 PROTEIN"/>
    <property type="match status" value="1"/>
</dbReference>
<feature type="region of interest" description="Disordered" evidence="1">
    <location>
        <begin position="1097"/>
        <end position="1138"/>
    </location>
</feature>
<reference evidence="3 4" key="1">
    <citation type="submission" date="2014-11" db="EMBL/GenBank/DDBJ databases">
        <authorList>
            <person name="Zhu J."/>
            <person name="Qi W."/>
            <person name="Song R."/>
        </authorList>
    </citation>
    <scope>NUCLEOTIDE SEQUENCE [LARGE SCALE GENOMIC DNA]</scope>
</reference>
<organism evidence="3 4">
    <name type="scientific">Vitrella brassicaformis (strain CCMP3155)</name>
    <dbReference type="NCBI Taxonomy" id="1169540"/>
    <lineage>
        <taxon>Eukaryota</taxon>
        <taxon>Sar</taxon>
        <taxon>Alveolata</taxon>
        <taxon>Colpodellida</taxon>
        <taxon>Vitrellaceae</taxon>
        <taxon>Vitrella</taxon>
    </lineage>
</organism>
<keyword evidence="4" id="KW-1185">Reference proteome</keyword>
<feature type="domain" description="RNA-editing substrate-binding complex 6 protein" evidence="2">
    <location>
        <begin position="275"/>
        <end position="514"/>
    </location>
</feature>
<dbReference type="PANTHER" id="PTHR48125">
    <property type="entry name" value="LP07818P1"/>
    <property type="match status" value="1"/>
</dbReference>
<gene>
    <name evidence="3" type="ORF">Vbra_4305</name>
</gene>
<dbReference type="EMBL" id="CDMY01000395">
    <property type="protein sequence ID" value="CEM09673.1"/>
    <property type="molecule type" value="Genomic_DNA"/>
</dbReference>
<feature type="region of interest" description="Disordered" evidence="1">
    <location>
        <begin position="1"/>
        <end position="109"/>
    </location>
</feature>
<sequence>MLTNTLAAAGPSRPRPAPLVNGPTSSPSTHRHDIDAHYRPQHRASLPLPFPPQPSGAPHGGANAQIGGRRRQSARQGEGGGMSTMAMAGGANAIPTHVSPRPPPPPPVRHPPRAFSSVAANACGTAALSPASSPPVWNTHSWGGVPPPPPLATSRPPSVAVVSVDDVIGRATEKKAAAAQGDFWAKYQDIQTMSNATKKEDIIAILDNFAMIHRKHVYMFQRLKSTILTHMRDYDAKELASIVHSFVVLGFLHEDFVMAMTPQVIATAHLCTPSELTRLLDSYASLRCHVSGAIEVLTRETLRKVSDFTISDLMTHASSFARLNLHHAPLFRSIAAEMQRQGADGEGGKLTARELTLAAYSFAKLGFHFPHVFEFASRHAKEVIRDFTAHQLQMMAVAFQRAGVRDVALFQEMSIQAQRRMAQFNAESIALLLRSFSLFDIKDESLFTRVVVQLPRLILTFRPIDIATTLNAFARLQVVSPALMEIVVPAVQEQIRQFTAADMQSILHAFARLGFVDCTFLATYLKHCTVSHLTAQQLVHVATDLAKLSFRNEAFMQAVSQEVLHKMPYLTPSMLAQVYAAYVQLGLTSGAFSEFQRTLAKHIRYAWGYNQWAHQYAHQYRQQQQQQHHKAVRAAPASMSPSSHTNTSPSVDPSGGLLPLPPPPPSHTAHPRCPYPYDVTPLSPLSPGMADNDIYSPHPPPPPHLGGIGIGIGMAGSVPPNASSASSFVFGQGGPQQPPPPPSSPLLALSPCSPSMDPSDVVARVPGVGENAPAPLSLSSCVTLCFASLMAPPPPAPLRPIVASSDTPKGEGVGVGGGKSVPPPPVLGEGWGSTAEHPVDPVLLVGRCISEKDCLSEEEVGILNLVRAGFSLMPWNRRAIQAEQSLSFTRHATMSSGCIHGLRAGALEKETEFALQEIGLILRHECEIPCVMHMPDEETLGERHTYTTYPHQHLSHPNQPPPPPSPPSPIELGSETAPFEADAMNEASAAEEPKSEIKEAEVGEVAVAVAAAADGEGDGEGEGEKPSTVAPVDGEDGAAAAGGQPDHKIFVNPFHTYITINIDELASLRDAAQAQQEASSAPQDGQDEDAISVVSVGSYNSSESEESQLDEGEGDGSGLKASHHHHHHHHVPGHPCAGGWVGTGMAGAAERAEEEASGATMAANHGHGHQKQVAILWGSSMHYWHDVGSTYKYPPSQNDFLFPTSDHTKAPGFLLTPAAKFQLRCFQERMRNTFQRVYLIPHYHWNALQSPEAKKGYIQNLLHKGASPVPPNVQPDSRPSRSTKARARRAVSERHTPLRGEAAEASA</sequence>
<dbReference type="Pfam" id="PF26188">
    <property type="entry name" value="RESC6"/>
    <property type="match status" value="1"/>
</dbReference>
<feature type="compositionally biased region" description="Pro residues" evidence="1">
    <location>
        <begin position="100"/>
        <end position="109"/>
    </location>
</feature>
<feature type="region of interest" description="Disordered" evidence="1">
    <location>
        <begin position="620"/>
        <end position="746"/>
    </location>
</feature>
<dbReference type="InterPro" id="IPR058917">
    <property type="entry name" value="RESC6_dom"/>
</dbReference>
<feature type="compositionally biased region" description="Polar residues" evidence="1">
    <location>
        <begin position="639"/>
        <end position="651"/>
    </location>
</feature>
<feature type="region of interest" description="Disordered" evidence="1">
    <location>
        <begin position="1014"/>
        <end position="1045"/>
    </location>
</feature>
<feature type="region of interest" description="Disordered" evidence="1">
    <location>
        <begin position="949"/>
        <end position="974"/>
    </location>
</feature>
<protein>
    <recommendedName>
        <fullName evidence="2">RNA-editing substrate-binding complex 6 protein domain-containing protein</fullName>
    </recommendedName>
</protein>
<evidence type="ECO:0000313" key="3">
    <source>
        <dbReference type="EMBL" id="CEM09673.1"/>
    </source>
</evidence>
<dbReference type="OrthoDB" id="414124at2759"/>
<evidence type="ECO:0000259" key="2">
    <source>
        <dbReference type="Pfam" id="PF26188"/>
    </source>
</evidence>
<feature type="compositionally biased region" description="Basic and acidic residues" evidence="1">
    <location>
        <begin position="1290"/>
        <end position="1307"/>
    </location>
</feature>
<dbReference type="Proteomes" id="UP000041254">
    <property type="component" value="Unassembled WGS sequence"/>
</dbReference>
<feature type="compositionally biased region" description="Polar residues" evidence="1">
    <location>
        <begin position="720"/>
        <end position="729"/>
    </location>
</feature>
<dbReference type="VEuPathDB" id="CryptoDB:Vbra_4305"/>
<name>A0A0G4FAQ5_VITBC</name>
<accession>A0A0G4FAQ5</accession>
<dbReference type="InParanoid" id="A0A0G4FAQ5"/>
<evidence type="ECO:0000313" key="4">
    <source>
        <dbReference type="Proteomes" id="UP000041254"/>
    </source>
</evidence>
<evidence type="ECO:0000256" key="1">
    <source>
        <dbReference type="SAM" id="MobiDB-lite"/>
    </source>
</evidence>
<feature type="compositionally biased region" description="Pro residues" evidence="1">
    <location>
        <begin position="958"/>
        <end position="969"/>
    </location>
</feature>
<feature type="region of interest" description="Disordered" evidence="1">
    <location>
        <begin position="1264"/>
        <end position="1307"/>
    </location>
</feature>
<feature type="compositionally biased region" description="Basic residues" evidence="1">
    <location>
        <begin position="1121"/>
        <end position="1132"/>
    </location>
</feature>